<dbReference type="Pfam" id="PF02559">
    <property type="entry name" value="CarD_TRCF_RID"/>
    <property type="match status" value="1"/>
</dbReference>
<gene>
    <name evidence="2" type="ORF">H8E29_07345</name>
</gene>
<evidence type="ECO:0000259" key="1">
    <source>
        <dbReference type="SMART" id="SM01058"/>
    </source>
</evidence>
<organism evidence="2 3">
    <name type="scientific">Candidatus Desulfolinea nitratireducens</name>
    <dbReference type="NCBI Taxonomy" id="2841698"/>
    <lineage>
        <taxon>Bacteria</taxon>
        <taxon>Bacillati</taxon>
        <taxon>Chloroflexota</taxon>
        <taxon>Anaerolineae</taxon>
        <taxon>Anaerolineales</taxon>
        <taxon>Anaerolineales incertae sedis</taxon>
        <taxon>Candidatus Desulfolinea</taxon>
    </lineage>
</organism>
<dbReference type="AlphaFoldDB" id="A0A8J6NHA6"/>
<dbReference type="PANTHER" id="PTHR38447:SF1">
    <property type="entry name" value="RNA POLYMERASE-BINDING TRANSCRIPTION FACTOR CARD"/>
    <property type="match status" value="1"/>
</dbReference>
<evidence type="ECO:0000313" key="2">
    <source>
        <dbReference type="EMBL" id="MBC8335061.1"/>
    </source>
</evidence>
<dbReference type="InterPro" id="IPR003711">
    <property type="entry name" value="CarD-like/TRCF_RID"/>
</dbReference>
<dbReference type="SUPFAM" id="SSF141259">
    <property type="entry name" value="CarD-like"/>
    <property type="match status" value="1"/>
</dbReference>
<evidence type="ECO:0000313" key="3">
    <source>
        <dbReference type="Proteomes" id="UP000614469"/>
    </source>
</evidence>
<dbReference type="Proteomes" id="UP000614469">
    <property type="component" value="Unassembled WGS sequence"/>
</dbReference>
<dbReference type="InterPro" id="IPR052531">
    <property type="entry name" value="CarD-like_regulator"/>
</dbReference>
<feature type="domain" description="CarD-like/TRCF RNAP-interacting" evidence="1">
    <location>
        <begin position="5"/>
        <end position="112"/>
    </location>
</feature>
<dbReference type="PANTHER" id="PTHR38447">
    <property type="entry name" value="TRANSCRIPTION FACTOR YDEB-RELATED"/>
    <property type="match status" value="1"/>
</dbReference>
<sequence length="167" mass="19210">MAKDTLHEGDWIVHKQHGVGQIRGIEKKSIGGDAQDYFRVEITGGEYWLPTNPIPDYVRSVASLYILRKVMNLIRKPPQDLPKDYKENDREVAARLADATLESNGELIRDLFARRHDDQKRMSAFSDRYLTELSKQFVREMVIVLGVEKEVGKKKLNLALQESLSKK</sequence>
<dbReference type="Gene3D" id="2.40.10.170">
    <property type="match status" value="1"/>
</dbReference>
<dbReference type="GO" id="GO:0009303">
    <property type="term" value="P:rRNA transcription"/>
    <property type="evidence" value="ECO:0007669"/>
    <property type="project" value="TreeGrafter"/>
</dbReference>
<dbReference type="Gene3D" id="1.20.58.1290">
    <property type="entry name" value="CarD-like, C-terminal domain"/>
    <property type="match status" value="1"/>
</dbReference>
<protein>
    <recommendedName>
        <fullName evidence="1">CarD-like/TRCF RNAP-interacting domain-containing protein</fullName>
    </recommendedName>
</protein>
<accession>A0A8J6NHA6</accession>
<reference evidence="2 3" key="1">
    <citation type="submission" date="2020-08" db="EMBL/GenBank/DDBJ databases">
        <title>Bridging the membrane lipid divide: bacteria of the FCB group superphylum have the potential to synthesize archaeal ether lipids.</title>
        <authorList>
            <person name="Villanueva L."/>
            <person name="Von Meijenfeldt F.A.B."/>
            <person name="Westbye A.B."/>
            <person name="Yadav S."/>
            <person name="Hopmans E.C."/>
            <person name="Dutilh B.E."/>
            <person name="Sinninghe Damste J.S."/>
        </authorList>
    </citation>
    <scope>NUCLEOTIDE SEQUENCE [LARGE SCALE GENOMIC DNA]</scope>
    <source>
        <strain evidence="2">NIOZ-UU36</strain>
    </source>
</reference>
<dbReference type="InterPro" id="IPR042215">
    <property type="entry name" value="CarD-like_C"/>
</dbReference>
<comment type="caution">
    <text evidence="2">The sequence shown here is derived from an EMBL/GenBank/DDBJ whole genome shotgun (WGS) entry which is preliminary data.</text>
</comment>
<proteinExistence type="predicted"/>
<dbReference type="InterPro" id="IPR036101">
    <property type="entry name" value="CarD-like/TRCF_RID_sf"/>
</dbReference>
<name>A0A8J6NHA6_9CHLR</name>
<dbReference type="SMART" id="SM01058">
    <property type="entry name" value="CarD_TRCF"/>
    <property type="match status" value="1"/>
</dbReference>
<dbReference type="EMBL" id="JACNJN010000089">
    <property type="protein sequence ID" value="MBC8335061.1"/>
    <property type="molecule type" value="Genomic_DNA"/>
</dbReference>